<reference evidence="1" key="1">
    <citation type="journal article" date="2014" name="Front. Microbiol.">
        <title>High frequency of phylogenetically diverse reductive dehalogenase-homologous genes in deep subseafloor sedimentary metagenomes.</title>
        <authorList>
            <person name="Kawai M."/>
            <person name="Futagami T."/>
            <person name="Toyoda A."/>
            <person name="Takaki Y."/>
            <person name="Nishi S."/>
            <person name="Hori S."/>
            <person name="Arai W."/>
            <person name="Tsubouchi T."/>
            <person name="Morono Y."/>
            <person name="Uchiyama I."/>
            <person name="Ito T."/>
            <person name="Fujiyama A."/>
            <person name="Inagaki F."/>
            <person name="Takami H."/>
        </authorList>
    </citation>
    <scope>NUCLEOTIDE SEQUENCE</scope>
    <source>
        <strain evidence="1">Expedition CK06-06</strain>
    </source>
</reference>
<proteinExistence type="predicted"/>
<name>X0TTX2_9ZZZZ</name>
<comment type="caution">
    <text evidence="1">The sequence shown here is derived from an EMBL/GenBank/DDBJ whole genome shotgun (WGS) entry which is preliminary data.</text>
</comment>
<accession>X0TTX2</accession>
<dbReference type="AlphaFoldDB" id="X0TTX2"/>
<dbReference type="EMBL" id="BARS01014161">
    <property type="protein sequence ID" value="GAF90651.1"/>
    <property type="molecule type" value="Genomic_DNA"/>
</dbReference>
<organism evidence="1">
    <name type="scientific">marine sediment metagenome</name>
    <dbReference type="NCBI Taxonomy" id="412755"/>
    <lineage>
        <taxon>unclassified sequences</taxon>
        <taxon>metagenomes</taxon>
        <taxon>ecological metagenomes</taxon>
    </lineage>
</organism>
<evidence type="ECO:0000313" key="1">
    <source>
        <dbReference type="EMBL" id="GAF90651.1"/>
    </source>
</evidence>
<feature type="non-terminal residue" evidence="1">
    <location>
        <position position="91"/>
    </location>
</feature>
<gene>
    <name evidence="1" type="ORF">S01H1_24083</name>
</gene>
<protein>
    <submittedName>
        <fullName evidence="1">Uncharacterized protein</fullName>
    </submittedName>
</protein>
<feature type="non-terminal residue" evidence="1">
    <location>
        <position position="1"/>
    </location>
</feature>
<sequence>GQFPFAGTARDQAMVLHMAPCGARLRLNGDCPEWHGLRGGASCLGGTPLRCSPGPTAGTRAKEPLSRDLRKTRLKLIRAKAPGLPSPFVPS</sequence>